<organism evidence="4 5">
    <name type="scientific">Candidatus Wildermuthbacteria bacterium RIFCSPHIGHO2_02_FULL_48_16</name>
    <dbReference type="NCBI Taxonomy" id="1802453"/>
    <lineage>
        <taxon>Bacteria</taxon>
        <taxon>Candidatus Wildermuthiibacteriota</taxon>
    </lineage>
</organism>
<feature type="binding site" evidence="3">
    <location>
        <position position="75"/>
    </location>
    <ligand>
        <name>substrate</name>
    </ligand>
</feature>
<comment type="similarity">
    <text evidence="2">Belongs to the UPP synthase family. Z-FPP synthase subfamily.</text>
</comment>
<dbReference type="NCBIfam" id="TIGR00055">
    <property type="entry name" value="uppS"/>
    <property type="match status" value="1"/>
</dbReference>
<dbReference type="Gene3D" id="3.40.1180.10">
    <property type="entry name" value="Decaprenyl diphosphate synthase-like"/>
    <property type="match status" value="1"/>
</dbReference>
<dbReference type="EMBL" id="MHTY01000012">
    <property type="protein sequence ID" value="OHA68887.1"/>
    <property type="molecule type" value="Genomic_DNA"/>
</dbReference>
<dbReference type="SUPFAM" id="SSF64005">
    <property type="entry name" value="Undecaprenyl diphosphate synthase"/>
    <property type="match status" value="1"/>
</dbReference>
<sequence length="247" mass="28564">MGPVQTSEAQKILTVAVPQHIVLFPDGNRRWAREQGMDTLEGHKVGYQKLIDLCHWCSSRGVQALTAFGFSTENWNREPREVNYLMKLLEQGIRENFLSDEGKRDIEEMDIRVRVIGQKERLPRSLQLVIQEVEEATKHRKGFFLNLAISYGGRWDIVQAAKKLIVSGADPETLDEKTFSLHLSTNGMPEPDLVIRAGGEKRFSNFLLWQSAYAELYFSPKYWPAFTEQDFEEALNEYARRTRRFGH</sequence>
<dbReference type="EC" id="2.5.1.-" evidence="3"/>
<feature type="binding site" evidence="3">
    <location>
        <begin position="27"/>
        <end position="30"/>
    </location>
    <ligand>
        <name>substrate</name>
    </ligand>
</feature>
<feature type="binding site" evidence="3">
    <location>
        <position position="31"/>
    </location>
    <ligand>
        <name>substrate</name>
    </ligand>
</feature>
<keyword evidence="1 3" id="KW-0808">Transferase</keyword>
<comment type="cofactor">
    <cofactor evidence="3">
        <name>Mg(2+)</name>
        <dbReference type="ChEBI" id="CHEBI:18420"/>
    </cofactor>
    <text evidence="3">Binds 2 magnesium ions per subunit.</text>
</comment>
<keyword evidence="3" id="KW-0460">Magnesium</keyword>
<dbReference type="InterPro" id="IPR001441">
    <property type="entry name" value="UPP_synth-like"/>
</dbReference>
<dbReference type="Pfam" id="PF01255">
    <property type="entry name" value="Prenyltransf"/>
    <property type="match status" value="1"/>
</dbReference>
<dbReference type="CDD" id="cd00475">
    <property type="entry name" value="Cis_IPPS"/>
    <property type="match status" value="1"/>
</dbReference>
<feature type="binding site" evidence="3">
    <location>
        <begin position="202"/>
        <end position="204"/>
    </location>
    <ligand>
        <name>substrate</name>
    </ligand>
</feature>
<feature type="binding site" evidence="3">
    <location>
        <position position="77"/>
    </location>
    <ligand>
        <name>substrate</name>
    </ligand>
</feature>
<dbReference type="Proteomes" id="UP000178529">
    <property type="component" value="Unassembled WGS sequence"/>
</dbReference>
<comment type="subunit">
    <text evidence="3">Homodimer.</text>
</comment>
<name>A0A1G2R854_9BACT</name>
<keyword evidence="3" id="KW-0479">Metal-binding</keyword>
<dbReference type="GO" id="GO:0000287">
    <property type="term" value="F:magnesium ion binding"/>
    <property type="evidence" value="ECO:0007669"/>
    <property type="project" value="UniProtKB-UniRule"/>
</dbReference>
<proteinExistence type="inferred from homology"/>
<evidence type="ECO:0000313" key="4">
    <source>
        <dbReference type="EMBL" id="OHA68887.1"/>
    </source>
</evidence>
<evidence type="ECO:0000256" key="3">
    <source>
        <dbReference type="HAMAP-Rule" id="MF_01139"/>
    </source>
</evidence>
<feature type="binding site" evidence="3">
    <location>
        <position position="43"/>
    </location>
    <ligand>
        <name>substrate</name>
    </ligand>
</feature>
<feature type="active site" description="Proton acceptor" evidence="3">
    <location>
        <position position="74"/>
    </location>
</feature>
<dbReference type="AlphaFoldDB" id="A0A1G2R854"/>
<dbReference type="InterPro" id="IPR036424">
    <property type="entry name" value="UPP_synth-like_sf"/>
</dbReference>
<gene>
    <name evidence="4" type="ORF">A3J68_00810</name>
</gene>
<feature type="binding site" evidence="3">
    <location>
        <position position="26"/>
    </location>
    <ligand>
        <name>Mg(2+)</name>
        <dbReference type="ChEBI" id="CHEBI:18420"/>
    </ligand>
</feature>
<evidence type="ECO:0000256" key="1">
    <source>
        <dbReference type="ARBA" id="ARBA00022679"/>
    </source>
</evidence>
<feature type="active site" evidence="3">
    <location>
        <position position="26"/>
    </location>
</feature>
<dbReference type="HAMAP" id="MF_01139">
    <property type="entry name" value="ISPT"/>
    <property type="match status" value="1"/>
</dbReference>
<evidence type="ECO:0000256" key="2">
    <source>
        <dbReference type="ARBA" id="ARBA00038453"/>
    </source>
</evidence>
<dbReference type="PANTHER" id="PTHR10291">
    <property type="entry name" value="DEHYDRODOLICHYL DIPHOSPHATE SYNTHASE FAMILY MEMBER"/>
    <property type="match status" value="1"/>
</dbReference>
<feature type="binding site" evidence="3">
    <location>
        <position position="196"/>
    </location>
    <ligand>
        <name>substrate</name>
    </ligand>
</feature>
<evidence type="ECO:0000313" key="5">
    <source>
        <dbReference type="Proteomes" id="UP000178529"/>
    </source>
</evidence>
<feature type="binding site" evidence="3">
    <location>
        <begin position="71"/>
        <end position="73"/>
    </location>
    <ligand>
        <name>substrate</name>
    </ligand>
</feature>
<accession>A0A1G2R854</accession>
<feature type="binding site" evidence="3">
    <location>
        <position position="215"/>
    </location>
    <ligand>
        <name>Mg(2+)</name>
        <dbReference type="ChEBI" id="CHEBI:18420"/>
    </ligand>
</feature>
<reference evidence="4 5" key="1">
    <citation type="journal article" date="2016" name="Nat. Commun.">
        <title>Thousands of microbial genomes shed light on interconnected biogeochemical processes in an aquifer system.</title>
        <authorList>
            <person name="Anantharaman K."/>
            <person name="Brown C.T."/>
            <person name="Hug L.A."/>
            <person name="Sharon I."/>
            <person name="Castelle C.J."/>
            <person name="Probst A.J."/>
            <person name="Thomas B.C."/>
            <person name="Singh A."/>
            <person name="Wilkins M.J."/>
            <person name="Karaoz U."/>
            <person name="Brodie E.L."/>
            <person name="Williams K.H."/>
            <person name="Hubbard S.S."/>
            <person name="Banfield J.F."/>
        </authorList>
    </citation>
    <scope>NUCLEOTIDE SEQUENCE [LARGE SCALE GENOMIC DNA]</scope>
</reference>
<dbReference type="GO" id="GO:0016094">
    <property type="term" value="P:polyprenol biosynthetic process"/>
    <property type="evidence" value="ECO:0007669"/>
    <property type="project" value="TreeGrafter"/>
</dbReference>
<dbReference type="PANTHER" id="PTHR10291:SF43">
    <property type="entry name" value="DEHYDRODOLICHYL DIPHOSPHATE SYNTHASE COMPLEX SUBUNIT DHDDS"/>
    <property type="match status" value="1"/>
</dbReference>
<comment type="caution">
    <text evidence="3">Lacks conserved residue(s) required for the propagation of feature annotation.</text>
</comment>
<dbReference type="GO" id="GO:0045547">
    <property type="term" value="F:ditrans,polycis-polyprenyl diphosphate synthase [(2E,6E)-farnesyl diphosphate specific] activity"/>
    <property type="evidence" value="ECO:0007669"/>
    <property type="project" value="TreeGrafter"/>
</dbReference>
<comment type="function">
    <text evidence="3">Catalyzes the condensation of isopentenyl diphosphate (IPP) with allylic pyrophosphates generating different type of terpenoids.</text>
</comment>
<comment type="caution">
    <text evidence="4">The sequence shown here is derived from an EMBL/GenBank/DDBJ whole genome shotgun (WGS) entry which is preliminary data.</text>
</comment>
<protein>
    <recommendedName>
        <fullName evidence="3">Isoprenyl transferase</fullName>
        <ecNumber evidence="3">2.5.1.-</ecNumber>
    </recommendedName>
</protein>